<sequence length="100" mass="11328">MQQNLDKWLIRLGMVILIGWILTDMFGTYVSSHMTAYSDPLDYFVQGLWNCAIMFFTSYNGIAILMAGLIIREVRASRADFRARPGTDVQSEPEGSSTQQ</sequence>
<dbReference type="RefSeq" id="WP_048708150.1">
    <property type="nucleotide sequence ID" value="NZ_CP116394.1"/>
</dbReference>
<feature type="transmembrane region" description="Helical" evidence="1">
    <location>
        <begin position="12"/>
        <end position="32"/>
    </location>
</feature>
<keyword evidence="1" id="KW-0472">Membrane</keyword>
<protein>
    <submittedName>
        <fullName evidence="2">Uncharacterized protein</fullName>
    </submittedName>
</protein>
<reference evidence="2" key="1">
    <citation type="submission" date="2023-01" db="EMBL/GenBank/DDBJ databases">
        <title>Comparative Genomic Analysis of the Clinically-Derived Winkia Strain NY0527 Provides Evidence into the Taxonomic Reassignment of Winkia neuii and Characterizes Their Virulence Traits.</title>
        <authorList>
            <person name="Cai X."/>
            <person name="Peng Y."/>
            <person name="Li M."/>
            <person name="Qiu Y."/>
            <person name="Wang Y."/>
            <person name="Xu L."/>
            <person name="Hou Q."/>
        </authorList>
    </citation>
    <scope>NUCLEOTIDE SEQUENCE</scope>
    <source>
        <strain evidence="2">NY0527</strain>
    </source>
</reference>
<accession>A0AB38XNV0</accession>
<proteinExistence type="predicted"/>
<keyword evidence="1" id="KW-0812">Transmembrane</keyword>
<dbReference type="AlphaFoldDB" id="A0AB38XNV0"/>
<dbReference type="KEGG" id="wne:PIG85_10060"/>
<dbReference type="Proteomes" id="UP001211044">
    <property type="component" value="Chromosome"/>
</dbReference>
<organism evidence="2 3">
    <name type="scientific">Winkia neuii subsp. anitrata</name>
    <dbReference type="NCBI Taxonomy" id="29318"/>
    <lineage>
        <taxon>Bacteria</taxon>
        <taxon>Bacillati</taxon>
        <taxon>Actinomycetota</taxon>
        <taxon>Actinomycetes</taxon>
        <taxon>Actinomycetales</taxon>
        <taxon>Actinomycetaceae</taxon>
        <taxon>Winkia</taxon>
    </lineage>
</organism>
<evidence type="ECO:0000313" key="3">
    <source>
        <dbReference type="Proteomes" id="UP001211044"/>
    </source>
</evidence>
<dbReference type="EMBL" id="CP116394">
    <property type="protein sequence ID" value="WCE45971.1"/>
    <property type="molecule type" value="Genomic_DNA"/>
</dbReference>
<gene>
    <name evidence="2" type="ORF">PIG85_10060</name>
</gene>
<name>A0AB38XNV0_9ACTO</name>
<evidence type="ECO:0000256" key="1">
    <source>
        <dbReference type="SAM" id="Phobius"/>
    </source>
</evidence>
<feature type="transmembrane region" description="Helical" evidence="1">
    <location>
        <begin position="52"/>
        <end position="71"/>
    </location>
</feature>
<evidence type="ECO:0000313" key="2">
    <source>
        <dbReference type="EMBL" id="WCE45971.1"/>
    </source>
</evidence>
<keyword evidence="1" id="KW-1133">Transmembrane helix</keyword>